<dbReference type="PROSITE" id="PS51257">
    <property type="entry name" value="PROKAR_LIPOPROTEIN"/>
    <property type="match status" value="1"/>
</dbReference>
<name>A0AA42C9M8_9BACT</name>
<accession>A0AA42C9M8</accession>
<dbReference type="EMBL" id="JAPAAF010000030">
    <property type="protein sequence ID" value="MCW0484201.1"/>
    <property type="molecule type" value="Genomic_DNA"/>
</dbReference>
<comment type="caution">
    <text evidence="1">The sequence shown here is derived from an EMBL/GenBank/DDBJ whole genome shotgun (WGS) entry which is preliminary data.</text>
</comment>
<organism evidence="1 2">
    <name type="scientific">Gaoshiqia sediminis</name>
    <dbReference type="NCBI Taxonomy" id="2986998"/>
    <lineage>
        <taxon>Bacteria</taxon>
        <taxon>Pseudomonadati</taxon>
        <taxon>Bacteroidota</taxon>
        <taxon>Bacteroidia</taxon>
        <taxon>Marinilabiliales</taxon>
        <taxon>Prolixibacteraceae</taxon>
        <taxon>Gaoshiqia</taxon>
    </lineage>
</organism>
<evidence type="ECO:0008006" key="3">
    <source>
        <dbReference type="Google" id="ProtNLM"/>
    </source>
</evidence>
<proteinExistence type="predicted"/>
<sequence length="269" mass="29065">MKQINIIAFFFAFVLLFGACEDTNENLVGSRGLAVVPVISELTPESPVFSDLEESSFVTFTVDLMEGDVVDDAEIQVVYEGKTGILDKIQSFPASFNITAPDMLTALGISESEVSLGTSFYIYVITTSQGLSTRSLASIQIKLPCEYDPSLAYGSYAVTSDWYADGGGKISIAIDETDPYIVYVSGLEVTGGEGLVEDQGPLKMVIDPATFNVTVANQILSSDAWGYGPIHYEGSGTFNSCEGNYNMIFTISLPGIDYSTTYPFSMTRE</sequence>
<evidence type="ECO:0000313" key="1">
    <source>
        <dbReference type="EMBL" id="MCW0484201.1"/>
    </source>
</evidence>
<dbReference type="RefSeq" id="WP_282592794.1">
    <property type="nucleotide sequence ID" value="NZ_JAPAAF010000030.1"/>
</dbReference>
<keyword evidence="2" id="KW-1185">Reference proteome</keyword>
<dbReference type="Proteomes" id="UP001163821">
    <property type="component" value="Unassembled WGS sequence"/>
</dbReference>
<evidence type="ECO:0000313" key="2">
    <source>
        <dbReference type="Proteomes" id="UP001163821"/>
    </source>
</evidence>
<protein>
    <recommendedName>
        <fullName evidence="3">Lipoprotein</fullName>
    </recommendedName>
</protein>
<reference evidence="1" key="1">
    <citation type="submission" date="2022-10" db="EMBL/GenBank/DDBJ databases">
        <title>Gaoshiqiia sediminis gen. nov., sp. nov., isolated from coastal sediment.</title>
        <authorList>
            <person name="Yu W.X."/>
            <person name="Mu D.S."/>
            <person name="Du J.Z."/>
            <person name="Liang Y.Q."/>
        </authorList>
    </citation>
    <scope>NUCLEOTIDE SEQUENCE</scope>
    <source>
        <strain evidence="1">A06</strain>
    </source>
</reference>
<dbReference type="AlphaFoldDB" id="A0AA42C9M8"/>
<gene>
    <name evidence="1" type="ORF">N2K84_15780</name>
</gene>